<keyword evidence="1" id="KW-0732">Signal</keyword>
<dbReference type="Gene3D" id="3.30.70.2970">
    <property type="entry name" value="Protein of unknown function (DUF541), domain 2"/>
    <property type="match status" value="1"/>
</dbReference>
<dbReference type="Pfam" id="PF04402">
    <property type="entry name" value="SIMPL"/>
    <property type="match status" value="1"/>
</dbReference>
<dbReference type="PANTHER" id="PTHR34387:SF2">
    <property type="entry name" value="SLR1258 PROTEIN"/>
    <property type="match status" value="1"/>
</dbReference>
<feature type="chain" id="PRO_5041989115" evidence="1">
    <location>
        <begin position="23"/>
        <end position="270"/>
    </location>
</feature>
<dbReference type="Proteomes" id="UP000269199">
    <property type="component" value="Chromosome"/>
</dbReference>
<dbReference type="AlphaFoldDB" id="A0AAD0U7P0"/>
<organism evidence="2 3">
    <name type="scientific">Herbaspirillum rubrisubalbicans</name>
    <dbReference type="NCBI Taxonomy" id="80842"/>
    <lineage>
        <taxon>Bacteria</taxon>
        <taxon>Pseudomonadati</taxon>
        <taxon>Pseudomonadota</taxon>
        <taxon>Betaproteobacteria</taxon>
        <taxon>Burkholderiales</taxon>
        <taxon>Oxalobacteraceae</taxon>
        <taxon>Herbaspirillum</taxon>
    </lineage>
</organism>
<dbReference type="PROSITE" id="PS51257">
    <property type="entry name" value="PROKAR_LIPOPROTEIN"/>
    <property type="match status" value="1"/>
</dbReference>
<proteinExistence type="predicted"/>
<sequence length="270" mass="28806">MTPSRKLMLGALLATACVAAQAQAPAQQAPLPAPTPVPTTGTLVVIPANGEITVPNDQAHVTLQVEEQDKDKAAAASRVNQKMKQGIELLKRQDPQAELKSYGYYTYAVYGEPPQVSGSPARVPPKARPVVAWRVGQYLEMNTQNLAALPRTVSAVQSVMNLTGLQFGLSPTAAKKLDAALVNATYRNLEERIGFIASAMHRNATDAVIDTVDFEGSGNYVPSAVAAAPMAKSAMMRSDMVQENASVAEPSFEPGESTVTMRLVGKVRFR</sequence>
<dbReference type="InterPro" id="IPR007497">
    <property type="entry name" value="SIMPL/DUF541"/>
</dbReference>
<evidence type="ECO:0000313" key="3">
    <source>
        <dbReference type="Proteomes" id="UP000269199"/>
    </source>
</evidence>
<gene>
    <name evidence="2" type="ORF">RC54_08470</name>
</gene>
<dbReference type="Gene3D" id="3.30.110.170">
    <property type="entry name" value="Protein of unknown function (DUF541), domain 1"/>
    <property type="match status" value="1"/>
</dbReference>
<dbReference type="InterPro" id="IPR052022">
    <property type="entry name" value="26kDa_periplasmic_antigen"/>
</dbReference>
<protein>
    <submittedName>
        <fullName evidence="2">SIMPL domain-containing protein</fullName>
    </submittedName>
</protein>
<dbReference type="PANTHER" id="PTHR34387">
    <property type="entry name" value="SLR1258 PROTEIN"/>
    <property type="match status" value="1"/>
</dbReference>
<evidence type="ECO:0000313" key="2">
    <source>
        <dbReference type="EMBL" id="AYR23861.1"/>
    </source>
</evidence>
<reference evidence="2 3" key="1">
    <citation type="submission" date="2017-11" db="EMBL/GenBank/DDBJ databases">
        <title>Complete genome sequence of Herbaspirillum rubrisubalbicans DSM 11543.</title>
        <authorList>
            <person name="Chen M."/>
            <person name="An Q."/>
        </authorList>
    </citation>
    <scope>NUCLEOTIDE SEQUENCE [LARGE SCALE GENOMIC DNA]</scope>
    <source>
        <strain evidence="2 3">DSM 11543</strain>
    </source>
</reference>
<name>A0AAD0U7P0_9BURK</name>
<dbReference type="RefSeq" id="WP_061789362.1">
    <property type="nucleotide sequence ID" value="NZ_CP024996.1"/>
</dbReference>
<dbReference type="EMBL" id="CP024996">
    <property type="protein sequence ID" value="AYR23861.1"/>
    <property type="molecule type" value="Genomic_DNA"/>
</dbReference>
<feature type="signal peptide" evidence="1">
    <location>
        <begin position="1"/>
        <end position="22"/>
    </location>
</feature>
<dbReference type="GO" id="GO:0006974">
    <property type="term" value="P:DNA damage response"/>
    <property type="evidence" value="ECO:0007669"/>
    <property type="project" value="TreeGrafter"/>
</dbReference>
<evidence type="ECO:0000256" key="1">
    <source>
        <dbReference type="SAM" id="SignalP"/>
    </source>
</evidence>
<accession>A0AAD0U7P0</accession>